<protein>
    <submittedName>
        <fullName evidence="1">Uncharacterized protein</fullName>
    </submittedName>
</protein>
<dbReference type="Proteomes" id="UP000281406">
    <property type="component" value="Unassembled WGS sequence"/>
</dbReference>
<organism evidence="1 2">
    <name type="scientific">Anabarilius grahami</name>
    <name type="common">Kanglang fish</name>
    <name type="synonym">Barilius grahami</name>
    <dbReference type="NCBI Taxonomy" id="495550"/>
    <lineage>
        <taxon>Eukaryota</taxon>
        <taxon>Metazoa</taxon>
        <taxon>Chordata</taxon>
        <taxon>Craniata</taxon>
        <taxon>Vertebrata</taxon>
        <taxon>Euteleostomi</taxon>
        <taxon>Actinopterygii</taxon>
        <taxon>Neopterygii</taxon>
        <taxon>Teleostei</taxon>
        <taxon>Ostariophysi</taxon>
        <taxon>Cypriniformes</taxon>
        <taxon>Xenocyprididae</taxon>
        <taxon>Xenocypridinae</taxon>
        <taxon>Xenocypridinae incertae sedis</taxon>
        <taxon>Anabarilius</taxon>
    </lineage>
</organism>
<sequence length="89" mass="9763">MDLEEELETDIAFSLPSPEGYNALLLGSEARAAASSTRGESPVLQLYSSEEVDVLSIEAWDIEDSPYLTPAYEELVEVITRAVSKLNIN</sequence>
<accession>A0A3N0YM57</accession>
<evidence type="ECO:0000313" key="1">
    <source>
        <dbReference type="EMBL" id="ROL47279.1"/>
    </source>
</evidence>
<dbReference type="AlphaFoldDB" id="A0A3N0YM57"/>
<reference evidence="1 2" key="1">
    <citation type="submission" date="2018-10" db="EMBL/GenBank/DDBJ databases">
        <title>Genome assembly for a Yunnan-Guizhou Plateau 3E fish, Anabarilius grahami (Regan), and its evolutionary and genetic applications.</title>
        <authorList>
            <person name="Jiang W."/>
        </authorList>
    </citation>
    <scope>NUCLEOTIDE SEQUENCE [LARGE SCALE GENOMIC DNA]</scope>
    <source>
        <strain evidence="1">AG-KIZ</strain>
        <tissue evidence="1">Muscle</tissue>
    </source>
</reference>
<name>A0A3N0YM57_ANAGA</name>
<keyword evidence="2" id="KW-1185">Reference proteome</keyword>
<gene>
    <name evidence="1" type="ORF">DPX16_6459</name>
</gene>
<comment type="caution">
    <text evidence="1">The sequence shown here is derived from an EMBL/GenBank/DDBJ whole genome shotgun (WGS) entry which is preliminary data.</text>
</comment>
<proteinExistence type="predicted"/>
<evidence type="ECO:0000313" key="2">
    <source>
        <dbReference type="Proteomes" id="UP000281406"/>
    </source>
</evidence>
<dbReference type="EMBL" id="RJVU01035944">
    <property type="protein sequence ID" value="ROL47279.1"/>
    <property type="molecule type" value="Genomic_DNA"/>
</dbReference>